<reference evidence="3 4" key="1">
    <citation type="submission" date="2016-10" db="EMBL/GenBank/DDBJ databases">
        <authorList>
            <person name="Varghese N."/>
            <person name="Submissions S."/>
        </authorList>
    </citation>
    <scope>NUCLEOTIDE SEQUENCE [LARGE SCALE GENOMIC DNA]</scope>
    <source>
        <strain evidence="3 4">DSM 20748</strain>
    </source>
</reference>
<dbReference type="PANTHER" id="PTHR11895">
    <property type="entry name" value="TRANSAMIDASE"/>
    <property type="match status" value="1"/>
</dbReference>
<dbReference type="Proteomes" id="UP000198647">
    <property type="component" value="Unassembled WGS sequence"/>
</dbReference>
<evidence type="ECO:0000313" key="3">
    <source>
        <dbReference type="EMBL" id="SDX84573.1"/>
    </source>
</evidence>
<evidence type="ECO:0000259" key="2">
    <source>
        <dbReference type="Pfam" id="PF01425"/>
    </source>
</evidence>
<feature type="domain" description="Amidase" evidence="2">
    <location>
        <begin position="53"/>
        <end position="443"/>
    </location>
</feature>
<comment type="caution">
    <text evidence="3">The sequence shown here is derived from an EMBL/GenBank/DDBJ whole genome shotgun (WGS) entry which is preliminary data.</text>
</comment>
<dbReference type="EMBL" id="FNOS01000003">
    <property type="protein sequence ID" value="SDX84573.1"/>
    <property type="molecule type" value="Genomic_DNA"/>
</dbReference>
<sequence>MYIKELSEIDGIAQARMVKEGAVSQEEVLLHYRMIQEERNPELNAIVHEVKNADYRKDGFFAGLPFLIKDLNAVKGAPLTYGSKVMEGFTAPGDDEVVRRYKKAGLNITGKTNTPEFGFTPATESQFLGETINPWDRTRSPGGSSGGAAVAVAAGMVPFAHGSDGGGSLRIPASNTGTFGFKPTRGRSPLTMYLNSLSVQHALTTSVRDSAALLDVIEGPVPGTGYGFPEKDLPFFDTIGESPGKLKIAYAPNVHGNIEIDEEVQEVVRDAAEKCASLGHEVEEVYPDFDHDGMMEAYIYLWVVGGALSVDKAASANNKAPADPFIEKMLSTLKEKAAGYSALEYEKAREKVFLETQKLDRFFEEYDVLINPVNHKKALPLGRYNGEEKTIDEILSVSEIYAYLTPIANMTGQPAMSVPTYWTKENLPIGSHFQARYGRDKVLFQLARQLEEAFPWKEKYKEIRG</sequence>
<dbReference type="InterPro" id="IPR023631">
    <property type="entry name" value="Amidase_dom"/>
</dbReference>
<dbReference type="InterPro" id="IPR020556">
    <property type="entry name" value="Amidase_CS"/>
</dbReference>
<comment type="similarity">
    <text evidence="1">Belongs to the amidase family.</text>
</comment>
<accession>A0A1H3F0M5</accession>
<dbReference type="SUPFAM" id="SSF75304">
    <property type="entry name" value="Amidase signature (AS) enzymes"/>
    <property type="match status" value="1"/>
</dbReference>
<evidence type="ECO:0000256" key="1">
    <source>
        <dbReference type="ARBA" id="ARBA00009199"/>
    </source>
</evidence>
<organism evidence="3 4">
    <name type="scientific">Salimicrobium album</name>
    <dbReference type="NCBI Taxonomy" id="50717"/>
    <lineage>
        <taxon>Bacteria</taxon>
        <taxon>Bacillati</taxon>
        <taxon>Bacillota</taxon>
        <taxon>Bacilli</taxon>
        <taxon>Bacillales</taxon>
        <taxon>Bacillaceae</taxon>
        <taxon>Salimicrobium</taxon>
    </lineage>
</organism>
<gene>
    <name evidence="3" type="ORF">SAMN04488081_1463</name>
</gene>
<dbReference type="RefSeq" id="WP_093106743.1">
    <property type="nucleotide sequence ID" value="NZ_FNOS01000003.1"/>
</dbReference>
<dbReference type="PROSITE" id="PS00571">
    <property type="entry name" value="AMIDASES"/>
    <property type="match status" value="1"/>
</dbReference>
<dbReference type="PANTHER" id="PTHR11895:SF7">
    <property type="entry name" value="GLUTAMYL-TRNA(GLN) AMIDOTRANSFERASE SUBUNIT A, MITOCHONDRIAL"/>
    <property type="match status" value="1"/>
</dbReference>
<name>A0A1H3F0M5_9BACI</name>
<dbReference type="InterPro" id="IPR000120">
    <property type="entry name" value="Amidase"/>
</dbReference>
<dbReference type="Pfam" id="PF01425">
    <property type="entry name" value="Amidase"/>
    <property type="match status" value="1"/>
</dbReference>
<dbReference type="Gene3D" id="3.90.1300.10">
    <property type="entry name" value="Amidase signature (AS) domain"/>
    <property type="match status" value="1"/>
</dbReference>
<evidence type="ECO:0000313" key="4">
    <source>
        <dbReference type="Proteomes" id="UP000198647"/>
    </source>
</evidence>
<dbReference type="InterPro" id="IPR036928">
    <property type="entry name" value="AS_sf"/>
</dbReference>
<keyword evidence="4" id="KW-1185">Reference proteome</keyword>
<proteinExistence type="inferred from homology"/>
<protein>
    <submittedName>
        <fullName evidence="3">Amidase</fullName>
    </submittedName>
</protein>